<feature type="transmembrane region" description="Helical" evidence="7">
    <location>
        <begin position="283"/>
        <end position="304"/>
    </location>
</feature>
<feature type="transmembrane region" description="Helical" evidence="7">
    <location>
        <begin position="54"/>
        <end position="76"/>
    </location>
</feature>
<comment type="caution">
    <text evidence="9">The sequence shown here is derived from an EMBL/GenBank/DDBJ whole genome shotgun (WGS) entry which is preliminary data.</text>
</comment>
<feature type="domain" description="THH1/TOM1/TOM3" evidence="8">
    <location>
        <begin position="172"/>
        <end position="312"/>
    </location>
</feature>
<dbReference type="Pfam" id="PF06454">
    <property type="entry name" value="THH1_TOM1-3_dom"/>
    <property type="match status" value="2"/>
</dbReference>
<dbReference type="FunCoup" id="A0A2P5BPR4">
    <property type="interactions" value="1605"/>
</dbReference>
<dbReference type="EMBL" id="JXTC01000482">
    <property type="protein sequence ID" value="PON50801.1"/>
    <property type="molecule type" value="Genomic_DNA"/>
</dbReference>
<keyword evidence="10" id="KW-1185">Reference proteome</keyword>
<evidence type="ECO:0000259" key="8">
    <source>
        <dbReference type="Pfam" id="PF06454"/>
    </source>
</evidence>
<feature type="transmembrane region" description="Helical" evidence="7">
    <location>
        <begin position="207"/>
        <end position="227"/>
    </location>
</feature>
<evidence type="ECO:0000256" key="6">
    <source>
        <dbReference type="ARBA" id="ARBA00023136"/>
    </source>
</evidence>
<feature type="transmembrane region" description="Helical" evidence="7">
    <location>
        <begin position="88"/>
        <end position="111"/>
    </location>
</feature>
<dbReference type="AlphaFoldDB" id="A0A2P5BPR4"/>
<keyword evidence="6 7" id="KW-0472">Membrane</keyword>
<feature type="transmembrane region" description="Helical" evidence="7">
    <location>
        <begin position="247"/>
        <end position="271"/>
    </location>
</feature>
<evidence type="ECO:0000313" key="9">
    <source>
        <dbReference type="EMBL" id="PON50801.1"/>
    </source>
</evidence>
<keyword evidence="5 7" id="KW-1133">Transmembrane helix</keyword>
<dbReference type="InterPro" id="IPR009457">
    <property type="entry name" value="THH1/TOM1/TOM3_dom"/>
</dbReference>
<proteinExistence type="inferred from homology"/>
<evidence type="ECO:0000256" key="4">
    <source>
        <dbReference type="ARBA" id="ARBA00022692"/>
    </source>
</evidence>
<evidence type="ECO:0000256" key="1">
    <source>
        <dbReference type="ARBA" id="ARBA00004128"/>
    </source>
</evidence>
<dbReference type="SUPFAM" id="SSF103473">
    <property type="entry name" value="MFS general substrate transporter"/>
    <property type="match status" value="1"/>
</dbReference>
<sequence>MIELREGSCYPSLLVGVNVGLALVDGFIAVLSFVQLIRIHSRNIQHGWTRQKVFHLMIGSSNLGYFLYFLLSLIAACERWQCWSHSCGFIFMAFPNVLFFAAFLLLLSFWVDLCHQTDDEDEEDEESNVEESLLEKTFNERSSLSTDYHRRCLPLRLVHVQSRQRIVILVTLLVILIMLACAVIIWIGMGQNPIDSTVVARVYVDIFAAAMLLLAGALACYGLILCLKMSKVRTDRASFEHWKVAGLAVVCVLCFTSSAFVALLTNIPMLYHWHQQEGNGLCVSLLVLYYFVGSSIPSAFLLWVMREIPPPVTANVQQESATLRDVDDEMKEAADHILNRQLEFSRKVANAVVLTFDNSGM</sequence>
<dbReference type="PANTHER" id="PTHR31142:SF4">
    <property type="entry name" value="OS01G0751300 PROTEIN"/>
    <property type="match status" value="1"/>
</dbReference>
<evidence type="ECO:0000256" key="7">
    <source>
        <dbReference type="SAM" id="Phobius"/>
    </source>
</evidence>
<dbReference type="InParanoid" id="A0A2P5BPR4"/>
<dbReference type="InterPro" id="IPR036259">
    <property type="entry name" value="MFS_trans_sf"/>
</dbReference>
<evidence type="ECO:0000256" key="3">
    <source>
        <dbReference type="ARBA" id="ARBA00022554"/>
    </source>
</evidence>
<keyword evidence="4 7" id="KW-0812">Transmembrane</keyword>
<protein>
    <submittedName>
        <fullName evidence="9">Major facilitator superfamily domain containing protein</fullName>
    </submittedName>
</protein>
<dbReference type="Proteomes" id="UP000237000">
    <property type="component" value="Unassembled WGS sequence"/>
</dbReference>
<evidence type="ECO:0000256" key="2">
    <source>
        <dbReference type="ARBA" id="ARBA00006779"/>
    </source>
</evidence>
<feature type="domain" description="THH1/TOM1/TOM3" evidence="8">
    <location>
        <begin position="17"/>
        <end position="117"/>
    </location>
</feature>
<name>A0A2P5BPR4_TREOI</name>
<gene>
    <name evidence="9" type="ORF">TorRG33x02_313240</name>
</gene>
<dbReference type="STRING" id="63057.A0A2P5BPR4"/>
<reference evidence="10" key="1">
    <citation type="submission" date="2016-06" db="EMBL/GenBank/DDBJ databases">
        <title>Parallel loss of symbiosis genes in relatives of nitrogen-fixing non-legume Parasponia.</title>
        <authorList>
            <person name="Van Velzen R."/>
            <person name="Holmer R."/>
            <person name="Bu F."/>
            <person name="Rutten L."/>
            <person name="Van Zeijl A."/>
            <person name="Liu W."/>
            <person name="Santuari L."/>
            <person name="Cao Q."/>
            <person name="Sharma T."/>
            <person name="Shen D."/>
            <person name="Roswanjaya Y."/>
            <person name="Wardhani T."/>
            <person name="Kalhor M.S."/>
            <person name="Jansen J."/>
            <person name="Van den Hoogen J."/>
            <person name="Gungor B."/>
            <person name="Hartog M."/>
            <person name="Hontelez J."/>
            <person name="Verver J."/>
            <person name="Yang W.-C."/>
            <person name="Schijlen E."/>
            <person name="Repin R."/>
            <person name="Schilthuizen M."/>
            <person name="Schranz E."/>
            <person name="Heidstra R."/>
            <person name="Miyata K."/>
            <person name="Fedorova E."/>
            <person name="Kohlen W."/>
            <person name="Bisseling T."/>
            <person name="Smit S."/>
            <person name="Geurts R."/>
        </authorList>
    </citation>
    <scope>NUCLEOTIDE SEQUENCE [LARGE SCALE GENOMIC DNA]</scope>
    <source>
        <strain evidence="10">cv. RG33-2</strain>
    </source>
</reference>
<dbReference type="GO" id="GO:0005774">
    <property type="term" value="C:vacuolar membrane"/>
    <property type="evidence" value="ECO:0007669"/>
    <property type="project" value="UniProtKB-SubCell"/>
</dbReference>
<dbReference type="OrthoDB" id="747122at2759"/>
<feature type="transmembrane region" description="Helical" evidence="7">
    <location>
        <begin position="12"/>
        <end position="34"/>
    </location>
</feature>
<keyword evidence="3" id="KW-0926">Vacuole</keyword>
<comment type="similarity">
    <text evidence="2">Belongs to the plant tobamovirus multiplication TOM1 protein family.</text>
</comment>
<feature type="transmembrane region" description="Helical" evidence="7">
    <location>
        <begin position="166"/>
        <end position="187"/>
    </location>
</feature>
<dbReference type="PANTHER" id="PTHR31142">
    <property type="entry name" value="TOBAMOVIRUS MULTIPLICATION PROTEIN 1-LIKE ISOFORM X1"/>
    <property type="match status" value="1"/>
</dbReference>
<organism evidence="9 10">
    <name type="scientific">Trema orientale</name>
    <name type="common">Charcoal tree</name>
    <name type="synonym">Celtis orientalis</name>
    <dbReference type="NCBI Taxonomy" id="63057"/>
    <lineage>
        <taxon>Eukaryota</taxon>
        <taxon>Viridiplantae</taxon>
        <taxon>Streptophyta</taxon>
        <taxon>Embryophyta</taxon>
        <taxon>Tracheophyta</taxon>
        <taxon>Spermatophyta</taxon>
        <taxon>Magnoliopsida</taxon>
        <taxon>eudicotyledons</taxon>
        <taxon>Gunneridae</taxon>
        <taxon>Pentapetalae</taxon>
        <taxon>rosids</taxon>
        <taxon>fabids</taxon>
        <taxon>Rosales</taxon>
        <taxon>Cannabaceae</taxon>
        <taxon>Trema</taxon>
    </lineage>
</organism>
<evidence type="ECO:0000313" key="10">
    <source>
        <dbReference type="Proteomes" id="UP000237000"/>
    </source>
</evidence>
<dbReference type="InterPro" id="IPR040226">
    <property type="entry name" value="THH1/TOM1/TOM3"/>
</dbReference>
<comment type="subcellular location">
    <subcellularLocation>
        <location evidence="1">Vacuole membrane</location>
        <topology evidence="1">Multi-pass membrane protein</topology>
    </subcellularLocation>
</comment>
<accession>A0A2P5BPR4</accession>
<evidence type="ECO:0000256" key="5">
    <source>
        <dbReference type="ARBA" id="ARBA00022989"/>
    </source>
</evidence>